<protein>
    <recommendedName>
        <fullName evidence="3">DNA polymerase epsilon subunit B</fullName>
    </recommendedName>
    <alternativeName>
        <fullName evidence="7">DNA polymerase II subunit 2</fullName>
    </alternativeName>
</protein>
<dbReference type="OrthoDB" id="10254730at2759"/>
<dbReference type="RefSeq" id="XP_025368032.1">
    <property type="nucleotide sequence ID" value="XM_025511475.1"/>
</dbReference>
<dbReference type="PANTHER" id="PTHR12708">
    <property type="entry name" value="DNA POLYMERASE EPSILON SUBUNIT B"/>
    <property type="match status" value="1"/>
</dbReference>
<dbReference type="GO" id="GO:0003677">
    <property type="term" value="F:DNA binding"/>
    <property type="evidence" value="ECO:0007669"/>
    <property type="project" value="UniProtKB-KW"/>
</dbReference>
<feature type="domain" description="DNA polymerase alpha/delta/epsilon subunit B" evidence="8">
    <location>
        <begin position="344"/>
        <end position="503"/>
    </location>
</feature>
<dbReference type="PIRSF" id="PIRSF000799">
    <property type="entry name" value="DNA_pol_eps_2"/>
    <property type="match status" value="1"/>
</dbReference>
<keyword evidence="5" id="KW-0238">DNA-binding</keyword>
<dbReference type="InterPro" id="IPR016266">
    <property type="entry name" value="POLE2"/>
</dbReference>
<evidence type="ECO:0000313" key="9">
    <source>
        <dbReference type="EMBL" id="PWN40872.1"/>
    </source>
</evidence>
<dbReference type="Proteomes" id="UP000245783">
    <property type="component" value="Unassembled WGS sequence"/>
</dbReference>
<dbReference type="InParanoid" id="A0A316VTP6"/>
<dbReference type="AlphaFoldDB" id="A0A316VTP6"/>
<evidence type="ECO:0000259" key="8">
    <source>
        <dbReference type="Pfam" id="PF04042"/>
    </source>
</evidence>
<dbReference type="FunCoup" id="A0A316VTP6">
    <property type="interactions" value="325"/>
</dbReference>
<reference evidence="9 10" key="1">
    <citation type="journal article" date="2018" name="Mol. Biol. Evol.">
        <title>Broad Genomic Sampling Reveals a Smut Pathogenic Ancestry of the Fungal Clade Ustilaginomycotina.</title>
        <authorList>
            <person name="Kijpornyongpan T."/>
            <person name="Mondo S.J."/>
            <person name="Barry K."/>
            <person name="Sandor L."/>
            <person name="Lee J."/>
            <person name="Lipzen A."/>
            <person name="Pangilinan J."/>
            <person name="LaButti K."/>
            <person name="Hainaut M."/>
            <person name="Henrissat B."/>
            <person name="Grigoriev I.V."/>
            <person name="Spatafora J.W."/>
            <person name="Aime M.C."/>
        </authorList>
    </citation>
    <scope>NUCLEOTIDE SEQUENCE [LARGE SCALE GENOMIC DNA]</scope>
    <source>
        <strain evidence="9 10">MCA 4658</strain>
    </source>
</reference>
<feature type="non-terminal residue" evidence="9">
    <location>
        <position position="1"/>
    </location>
</feature>
<feature type="non-terminal residue" evidence="9">
    <location>
        <position position="517"/>
    </location>
</feature>
<dbReference type="EMBL" id="KZ819405">
    <property type="protein sequence ID" value="PWN40872.1"/>
    <property type="molecule type" value="Genomic_DNA"/>
</dbReference>
<dbReference type="PANTHER" id="PTHR12708:SF0">
    <property type="entry name" value="DNA POLYMERASE EPSILON SUBUNIT 2"/>
    <property type="match status" value="1"/>
</dbReference>
<organism evidence="9 10">
    <name type="scientific">Ceraceosorus guamensis</name>
    <dbReference type="NCBI Taxonomy" id="1522189"/>
    <lineage>
        <taxon>Eukaryota</taxon>
        <taxon>Fungi</taxon>
        <taxon>Dikarya</taxon>
        <taxon>Basidiomycota</taxon>
        <taxon>Ustilaginomycotina</taxon>
        <taxon>Exobasidiomycetes</taxon>
        <taxon>Ceraceosorales</taxon>
        <taxon>Ceraceosoraceae</taxon>
        <taxon>Ceraceosorus</taxon>
    </lineage>
</organism>
<name>A0A316VTP6_9BASI</name>
<comment type="subcellular location">
    <subcellularLocation>
        <location evidence="1">Nucleus</location>
    </subcellularLocation>
</comment>
<evidence type="ECO:0000256" key="7">
    <source>
        <dbReference type="ARBA" id="ARBA00032930"/>
    </source>
</evidence>
<dbReference type="GO" id="GO:0042276">
    <property type="term" value="P:error-prone translesion synthesis"/>
    <property type="evidence" value="ECO:0007669"/>
    <property type="project" value="TreeGrafter"/>
</dbReference>
<evidence type="ECO:0000256" key="6">
    <source>
        <dbReference type="ARBA" id="ARBA00023242"/>
    </source>
</evidence>
<gene>
    <name evidence="9" type="ORF">IE81DRAFT_277024</name>
</gene>
<keyword evidence="6" id="KW-0539">Nucleus</keyword>
<evidence type="ECO:0000256" key="5">
    <source>
        <dbReference type="ARBA" id="ARBA00023125"/>
    </source>
</evidence>
<comment type="similarity">
    <text evidence="2">Belongs to the DNA polymerase epsilon subunit B family.</text>
</comment>
<proteinExistence type="inferred from homology"/>
<dbReference type="STRING" id="1522189.A0A316VTP6"/>
<dbReference type="GeneID" id="37033345"/>
<dbReference type="Gene3D" id="3.60.21.60">
    <property type="match status" value="1"/>
</dbReference>
<accession>A0A316VTP6</accession>
<dbReference type="GO" id="GO:0008622">
    <property type="term" value="C:epsilon DNA polymerase complex"/>
    <property type="evidence" value="ECO:0007669"/>
    <property type="project" value="InterPro"/>
</dbReference>
<dbReference type="Pfam" id="PF04042">
    <property type="entry name" value="DNA_pol_E_B"/>
    <property type="match status" value="1"/>
</dbReference>
<evidence type="ECO:0000256" key="2">
    <source>
        <dbReference type="ARBA" id="ARBA00009560"/>
    </source>
</evidence>
<sequence length="517" mass="57114">LRKAILRIFTRKHGLHLHASSLPFIQSSLAAHDLLDKPEEWTEALEALAKGVDEVSDMHLHMAATATAAQPSSSSSSASFSSSVVTPEILEAVYERLVLADSVTDASNAAHHAHTTMNGNGAHDLVAGEVADPQRHFHIIDAFQMPRWSWSHSRWEKQAKGTLLPPATAKPMHLAQRLAIIRSAVERNSNFMPPLAIGGAVERQRFMKLTSTKNLLGRPGQRFLLFGMLSTTEDGRYALEDADGVVGLDLQDAVPGEGIFTEGSFILVEGEYTQEERIRAAAIGHPPGESRKAARKLWSDTDFNGTGSKRLLTRWSIRCLLACLSSKQSLLKVHEERNDDVCMIFISEFHLDHQKTMASFRAMLQGFVDAQFIPFAFVLCGNFLSAPHQGGDTVRLYQDAFAQLGDLLLSYPSILTRSRFIFVPGPSDPFTTPLLPRPALPQIITSKLLSKIASSNSGAVASSANRFRFVSNPARLQYFGQEIVVCRDDLMSRMLRNTVRLKDGERGAREVDLKKYV</sequence>
<evidence type="ECO:0000256" key="4">
    <source>
        <dbReference type="ARBA" id="ARBA00022705"/>
    </source>
</evidence>
<dbReference type="GO" id="GO:0006261">
    <property type="term" value="P:DNA-templated DNA replication"/>
    <property type="evidence" value="ECO:0007669"/>
    <property type="project" value="InterPro"/>
</dbReference>
<evidence type="ECO:0000256" key="1">
    <source>
        <dbReference type="ARBA" id="ARBA00004123"/>
    </source>
</evidence>
<keyword evidence="4" id="KW-0235">DNA replication</keyword>
<dbReference type="InterPro" id="IPR007185">
    <property type="entry name" value="DNA_pol_a/d/e_bsu"/>
</dbReference>
<evidence type="ECO:0000256" key="3">
    <source>
        <dbReference type="ARBA" id="ARBA00016011"/>
    </source>
</evidence>
<keyword evidence="10" id="KW-1185">Reference proteome</keyword>
<evidence type="ECO:0000313" key="10">
    <source>
        <dbReference type="Proteomes" id="UP000245783"/>
    </source>
</evidence>